<protein>
    <submittedName>
        <fullName evidence="3">Uncharacterized protein</fullName>
    </submittedName>
</protein>
<feature type="compositionally biased region" description="Polar residues" evidence="2">
    <location>
        <begin position="1022"/>
        <end position="1042"/>
    </location>
</feature>
<evidence type="ECO:0000313" key="3">
    <source>
        <dbReference type="EMBL" id="KAF1944712.1"/>
    </source>
</evidence>
<feature type="region of interest" description="Disordered" evidence="2">
    <location>
        <begin position="211"/>
        <end position="254"/>
    </location>
</feature>
<reference evidence="3" key="1">
    <citation type="journal article" date="2020" name="Stud. Mycol.">
        <title>101 Dothideomycetes genomes: a test case for predicting lifestyles and emergence of pathogens.</title>
        <authorList>
            <person name="Haridas S."/>
            <person name="Albert R."/>
            <person name="Binder M."/>
            <person name="Bloem J."/>
            <person name="Labutti K."/>
            <person name="Salamov A."/>
            <person name="Andreopoulos B."/>
            <person name="Baker S."/>
            <person name="Barry K."/>
            <person name="Bills G."/>
            <person name="Bluhm B."/>
            <person name="Cannon C."/>
            <person name="Castanera R."/>
            <person name="Culley D."/>
            <person name="Daum C."/>
            <person name="Ezra D."/>
            <person name="Gonzalez J."/>
            <person name="Henrissat B."/>
            <person name="Kuo A."/>
            <person name="Liang C."/>
            <person name="Lipzen A."/>
            <person name="Lutzoni F."/>
            <person name="Magnuson J."/>
            <person name="Mondo S."/>
            <person name="Nolan M."/>
            <person name="Ohm R."/>
            <person name="Pangilinan J."/>
            <person name="Park H.-J."/>
            <person name="Ramirez L."/>
            <person name="Alfaro M."/>
            <person name="Sun H."/>
            <person name="Tritt A."/>
            <person name="Yoshinaga Y."/>
            <person name="Zwiers L.-H."/>
            <person name="Turgeon B."/>
            <person name="Goodwin S."/>
            <person name="Spatafora J."/>
            <person name="Crous P."/>
            <person name="Grigoriev I."/>
        </authorList>
    </citation>
    <scope>NUCLEOTIDE SEQUENCE</scope>
    <source>
        <strain evidence="3">CBS 161.51</strain>
    </source>
</reference>
<feature type="region of interest" description="Disordered" evidence="2">
    <location>
        <begin position="1102"/>
        <end position="1236"/>
    </location>
</feature>
<gene>
    <name evidence="3" type="ORF">EJ02DRAFT_480429</name>
</gene>
<dbReference type="Proteomes" id="UP000800038">
    <property type="component" value="Unassembled WGS sequence"/>
</dbReference>
<accession>A0A6A5SYE3</accession>
<feature type="compositionally biased region" description="Basic and acidic residues" evidence="2">
    <location>
        <begin position="311"/>
        <end position="327"/>
    </location>
</feature>
<feature type="coiled-coil region" evidence="1">
    <location>
        <begin position="476"/>
        <end position="545"/>
    </location>
</feature>
<feature type="coiled-coil region" evidence="1">
    <location>
        <begin position="642"/>
        <end position="751"/>
    </location>
</feature>
<name>A0A6A5SYE3_9PLEO</name>
<dbReference type="OrthoDB" id="10255522at2759"/>
<feature type="compositionally biased region" description="Low complexity" evidence="2">
    <location>
        <begin position="35"/>
        <end position="44"/>
    </location>
</feature>
<feature type="compositionally biased region" description="Low complexity" evidence="2">
    <location>
        <begin position="232"/>
        <end position="241"/>
    </location>
</feature>
<feature type="compositionally biased region" description="Polar residues" evidence="2">
    <location>
        <begin position="1155"/>
        <end position="1177"/>
    </location>
</feature>
<keyword evidence="1" id="KW-0175">Coiled coil</keyword>
<organism evidence="3 4">
    <name type="scientific">Clathrospora elynae</name>
    <dbReference type="NCBI Taxonomy" id="706981"/>
    <lineage>
        <taxon>Eukaryota</taxon>
        <taxon>Fungi</taxon>
        <taxon>Dikarya</taxon>
        <taxon>Ascomycota</taxon>
        <taxon>Pezizomycotina</taxon>
        <taxon>Dothideomycetes</taxon>
        <taxon>Pleosporomycetidae</taxon>
        <taxon>Pleosporales</taxon>
        <taxon>Diademaceae</taxon>
        <taxon>Clathrospora</taxon>
    </lineage>
</organism>
<sequence>MAPVPTAKDQGRPGVSGRSQSGLESLLSASFVKGSRSSSRSRPSATPHSNVERSISSLADSFMLEHRGPSSKPPPSEHDGGTTLHVQSDKGENATTPISNLAHLSYMKNQRNTLRAELKAHLVAGAEAKRSVTSLRRLAFRMAVNISVKEKQIATSARNLATSRKGNYLEGKDAEKRVEELKRALRVEEERNKEILEALERASMLTLQYSAPKPKPQSRQQRSLLSPPPSPTRSTNYPTSPLGSPRTPPRPTSLWHDIRTRIEELQSECKRSQEDGKLLETTRNGLEQEIRSHQAAVEETLNATRSQLDSAKSDELADWEQKGEHKQHEIEALRKEKDTLEQHLQTRNAHKLETAELHESSLRDRLAEKESTREDLWKRLDRGTQYTDTAEHLRKIELKDAFVTLKGEVALLQTDLRRENNARDALQASIEEELSTMRTILQQETDAKIKLRSELETDRIRWLEGADASTALEADLKDARQLMFKLREDLRMTKAELVDKLKVSEERSEADQRHAMDMQKSETQLRELESSMLNLRSDLVSSEQLENELGEVVDHLQSRLTWTESDRDNLQTMISQLQGYLSASSETKAQLEKRLTLVSELESALKDDRDAKTKAEEALSIMQLNATNEGIESEANSVRSHLSTLQDDVAQVRQSKEQVEERLNIELESTQSELYASTEEELQALHRSKMASEKQLEEAFEANETLENELGLARQSKAEIQIRLDRALRSNAQLSENLNSTRSQMSNANADKLKSLRGLKSDVEEKLKLAVLQGAEKRGESFQDDVSDMRLRVAEMESSRATLLEEDRHTALQLAESEGLIANNKLFEADKELTSLREANAKPEEDLNTRVESDMATANAAVEETEKRYEEFGSKLRYKRRLSERNNEIEILINENSDLHNQIGEQTRELGTLKKCKGKLADEMSKKEKYIEELRSSSDKRIKSLNQQQQQYLDAEHKRASQLEFAASFTALERERLVSTLQEKIRDLEVLEEWHKLPLEVTHIHTSSPRHITIQEEPYDTAPSSPLTEHSMSSIGHPSVQNKRPEMRASTVSYGENLDVWANDVEHVRIQRNETAVQLKGMKKTRHNLKRTLRDTETQLYQMEKQGKPAKRPQNLLRKKSRPVTPHLSTDPSEAPASPSPQTPTRPVTSHGVFSFSSPRSTVASRHSTYISSSSPAPETERPKTSTMPLSKPDRWFTPPRPNTSHSLGNILGGRPTTSAGLREESAGKSKDKRRWSLGLRGLFHRIG</sequence>
<keyword evidence="4" id="KW-1185">Reference proteome</keyword>
<feature type="compositionally biased region" description="Polar residues" evidence="2">
    <location>
        <begin position="46"/>
        <end position="59"/>
    </location>
</feature>
<dbReference type="AlphaFoldDB" id="A0A6A5SYE3"/>
<evidence type="ECO:0000313" key="4">
    <source>
        <dbReference type="Proteomes" id="UP000800038"/>
    </source>
</evidence>
<feature type="region of interest" description="Disordered" evidence="2">
    <location>
        <begin position="1"/>
        <end position="96"/>
    </location>
</feature>
<evidence type="ECO:0000256" key="2">
    <source>
        <dbReference type="SAM" id="MobiDB-lite"/>
    </source>
</evidence>
<evidence type="ECO:0000256" key="1">
    <source>
        <dbReference type="SAM" id="Coils"/>
    </source>
</evidence>
<proteinExistence type="predicted"/>
<dbReference type="EMBL" id="ML976015">
    <property type="protein sequence ID" value="KAF1944712.1"/>
    <property type="molecule type" value="Genomic_DNA"/>
</dbReference>
<feature type="region of interest" description="Disordered" evidence="2">
    <location>
        <begin position="1020"/>
        <end position="1045"/>
    </location>
</feature>
<feature type="coiled-coil region" evidence="1">
    <location>
        <begin position="171"/>
        <end position="202"/>
    </location>
</feature>
<feature type="region of interest" description="Disordered" evidence="2">
    <location>
        <begin position="306"/>
        <end position="327"/>
    </location>
</feature>
<feature type="coiled-coil region" evidence="1">
    <location>
        <begin position="848"/>
        <end position="909"/>
    </location>
</feature>